<gene>
    <name evidence="4" type="ORF">Q8A70_18270</name>
</gene>
<keyword evidence="5" id="KW-1185">Reference proteome</keyword>
<dbReference type="RefSeq" id="WP_379957811.1">
    <property type="nucleotide sequence ID" value="NZ_JAUYVI010000005.1"/>
</dbReference>
<evidence type="ECO:0000256" key="3">
    <source>
        <dbReference type="SAM" id="MobiDB-lite"/>
    </source>
</evidence>
<keyword evidence="4" id="KW-0449">Lipoprotein</keyword>
<protein>
    <submittedName>
        <fullName evidence="4">VacJ family lipoprotein</fullName>
    </submittedName>
</protein>
<evidence type="ECO:0000256" key="1">
    <source>
        <dbReference type="ARBA" id="ARBA00010634"/>
    </source>
</evidence>
<feature type="region of interest" description="Disordered" evidence="3">
    <location>
        <begin position="42"/>
        <end position="63"/>
    </location>
</feature>
<evidence type="ECO:0000313" key="5">
    <source>
        <dbReference type="Proteomes" id="UP001230156"/>
    </source>
</evidence>
<dbReference type="PRINTS" id="PR01805">
    <property type="entry name" value="VACJLIPOPROT"/>
</dbReference>
<accession>A0ABU0YPJ1</accession>
<dbReference type="EMBL" id="JAUYVI010000005">
    <property type="protein sequence ID" value="MDQ7249640.1"/>
    <property type="molecule type" value="Genomic_DNA"/>
</dbReference>
<dbReference type="InterPro" id="IPR007428">
    <property type="entry name" value="MlaA"/>
</dbReference>
<comment type="caution">
    <text evidence="4">The sequence shown here is derived from an EMBL/GenBank/DDBJ whole genome shotgun (WGS) entry which is preliminary data.</text>
</comment>
<organism evidence="4 5">
    <name type="scientific">Dongia sedimenti</name>
    <dbReference type="NCBI Taxonomy" id="3064282"/>
    <lineage>
        <taxon>Bacteria</taxon>
        <taxon>Pseudomonadati</taxon>
        <taxon>Pseudomonadota</taxon>
        <taxon>Alphaproteobacteria</taxon>
        <taxon>Rhodospirillales</taxon>
        <taxon>Dongiaceae</taxon>
        <taxon>Dongia</taxon>
    </lineage>
</organism>
<reference evidence="5" key="1">
    <citation type="submission" date="2023-08" db="EMBL/GenBank/DDBJ databases">
        <title>Rhodospirillaceae gen. nov., a novel taxon isolated from the Yangtze River Yuezi River estuary sludge.</title>
        <authorList>
            <person name="Ruan L."/>
        </authorList>
    </citation>
    <scope>NUCLEOTIDE SEQUENCE [LARGE SCALE GENOMIC DNA]</scope>
    <source>
        <strain evidence="5">R-7</strain>
    </source>
</reference>
<sequence>MAESAQTVSAAAPIQARHCARVAQIFSVRAAIRNAAAIRRSDTSSCDEDPCEPNASGVEMRHPRHLKHRSTLAFGLLAMATLGACAEVPTDPVARSAYDEANDPAEPTNRVIFDGNQWVDRNALQPVARAYQDNLPDGVRDSVHNFGQNLGAPLVLVNDVLQGNLDRAWTTTQRLAVNTTVGVAGLFDVASDWDLPAHKADFGQTMGVWGVESGPSVQLPLLGPSNLRDAAGTAFGLFGDPVGYVPGMQVVQTAGAVGGAIDGRARMLPLTDDLEKNSVDYYSAVRSLYAQHRAAFVAEGKAGGDPADADGTVMPSEP</sequence>
<dbReference type="PANTHER" id="PTHR30035">
    <property type="entry name" value="LIPOPROTEIN VACJ-RELATED"/>
    <property type="match status" value="1"/>
</dbReference>
<evidence type="ECO:0000313" key="4">
    <source>
        <dbReference type="EMBL" id="MDQ7249640.1"/>
    </source>
</evidence>
<dbReference type="PANTHER" id="PTHR30035:SF3">
    <property type="entry name" value="INTERMEMBRANE PHOSPHOLIPID TRANSPORT SYSTEM LIPOPROTEIN MLAA"/>
    <property type="match status" value="1"/>
</dbReference>
<keyword evidence="2" id="KW-0732">Signal</keyword>
<comment type="similarity">
    <text evidence="1">Belongs to the MlaA family.</text>
</comment>
<dbReference type="Pfam" id="PF04333">
    <property type="entry name" value="MlaA"/>
    <property type="match status" value="1"/>
</dbReference>
<proteinExistence type="inferred from homology"/>
<evidence type="ECO:0000256" key="2">
    <source>
        <dbReference type="ARBA" id="ARBA00022729"/>
    </source>
</evidence>
<dbReference type="Proteomes" id="UP001230156">
    <property type="component" value="Unassembled WGS sequence"/>
</dbReference>
<name>A0ABU0YPJ1_9PROT</name>